<feature type="compositionally biased region" description="Basic and acidic residues" evidence="1">
    <location>
        <begin position="162"/>
        <end position="174"/>
    </location>
</feature>
<keyword evidence="2" id="KW-1133">Transmembrane helix</keyword>
<reference evidence="4" key="1">
    <citation type="submission" date="2016-03" db="EMBL/GenBank/DDBJ databases">
        <authorList>
            <person name="Guldener U."/>
        </authorList>
    </citation>
    <scope>NUCLEOTIDE SEQUENCE [LARGE SCALE GENOMIC DNA]</scope>
    <source>
        <strain evidence="4">04CH-RAC-A.6.1</strain>
    </source>
</reference>
<dbReference type="OrthoDB" id="3565156at2759"/>
<name>A0A1E1K559_9HELO</name>
<feature type="region of interest" description="Disordered" evidence="1">
    <location>
        <begin position="547"/>
        <end position="687"/>
    </location>
</feature>
<organism evidence="3 4">
    <name type="scientific">Rhynchosporium agropyri</name>
    <dbReference type="NCBI Taxonomy" id="914238"/>
    <lineage>
        <taxon>Eukaryota</taxon>
        <taxon>Fungi</taxon>
        <taxon>Dikarya</taxon>
        <taxon>Ascomycota</taxon>
        <taxon>Pezizomycotina</taxon>
        <taxon>Leotiomycetes</taxon>
        <taxon>Helotiales</taxon>
        <taxon>Ploettnerulaceae</taxon>
        <taxon>Rhynchosporium</taxon>
    </lineage>
</organism>
<protein>
    <submittedName>
        <fullName evidence="3">Uncharacterized protein</fullName>
    </submittedName>
</protein>
<dbReference type="Proteomes" id="UP000178912">
    <property type="component" value="Unassembled WGS sequence"/>
</dbReference>
<feature type="compositionally biased region" description="Basic and acidic residues" evidence="1">
    <location>
        <begin position="391"/>
        <end position="490"/>
    </location>
</feature>
<evidence type="ECO:0000313" key="3">
    <source>
        <dbReference type="EMBL" id="CZS93183.1"/>
    </source>
</evidence>
<gene>
    <name evidence="3" type="ORF">RAG0_03577</name>
</gene>
<feature type="compositionally biased region" description="Basic and acidic residues" evidence="1">
    <location>
        <begin position="359"/>
        <end position="376"/>
    </location>
</feature>
<keyword evidence="4" id="KW-1185">Reference proteome</keyword>
<evidence type="ECO:0000313" key="4">
    <source>
        <dbReference type="Proteomes" id="UP000178912"/>
    </source>
</evidence>
<keyword evidence="2" id="KW-0472">Membrane</keyword>
<evidence type="ECO:0000256" key="1">
    <source>
        <dbReference type="SAM" id="MobiDB-lite"/>
    </source>
</evidence>
<feature type="compositionally biased region" description="Basic and acidic residues" evidence="1">
    <location>
        <begin position="260"/>
        <end position="275"/>
    </location>
</feature>
<keyword evidence="2" id="KW-0812">Transmembrane</keyword>
<feature type="transmembrane region" description="Helical" evidence="2">
    <location>
        <begin position="126"/>
        <end position="147"/>
    </location>
</feature>
<accession>A0A1E1K559</accession>
<feature type="region of interest" description="Disordered" evidence="1">
    <location>
        <begin position="244"/>
        <end position="509"/>
    </location>
</feature>
<feature type="compositionally biased region" description="Basic and acidic residues" evidence="1">
    <location>
        <begin position="317"/>
        <end position="349"/>
    </location>
</feature>
<proteinExistence type="predicted"/>
<dbReference type="AlphaFoldDB" id="A0A1E1K559"/>
<dbReference type="EMBL" id="FJUX01000015">
    <property type="protein sequence ID" value="CZS93183.1"/>
    <property type="molecule type" value="Genomic_DNA"/>
</dbReference>
<sequence length="743" mass="84241">MAAPSPSLTSYGATATTFLTTTITLYTDQASFTILFPAAGTERLPSTTLPRVEGQSSAYTPSALPVLILTNVVGIAVNPSGLAIATRTLSQSPVQVISTNTDVATSSQIGERDCLAWNCWSRKTHIGIAVGAGLGALLLAFLIWWTFIRRPRIKKIRIRSGKPGDEEKGADIHRPPLKISIKTSMSQTRSKSRGGREESLTPPLTNTRCDDDGIRVVAGDPVGRTSAKEPQAYRVVRQPSPRQFFRPLSMPFGPAEEEMDRAGDRNRETRTRDFARPMTGAATDVGVGSSMRTGRRGNVLQGDVRLSRGESMGGYDGSRRTREEIEDEMRERSERRRDRQKAQRPEYGRKRSQSHTHVGRREHEGRGYDERRRHENEEDIEEDQHRHSRARRGEENFEFGRGRVEEGIEDGRSRRSYDPRGKGNFEIRRDRAAEDIDGGRPRRSYDNRGEEDSQLRRDRSPKRREAVREDSKHRLRSVSHDRQDRSNDKEKKRRNSESGESGGLKAGLKKLVPLLPLVLGLMTTYAEPKGGWDQYIPEEKRKGKGKLKKMAEDVFDKHHHKIPEDFPRHIYNSSSKRSKSADRAPHRSSHHHRRDSPSPPRRRETIRDYHRSSRRDSRRLVGSDRQGYTGTTPENESGDSDSVLTPSPPPRRYRSTRERRPGGYDGADDDDFVVYPDRGEKDDENVGVEEIVRPYEISEPDVPILNGAKTFPMSKVCQRWEENRTFSHTAGEFLPPTTPSTIR</sequence>
<evidence type="ECO:0000256" key="2">
    <source>
        <dbReference type="SAM" id="Phobius"/>
    </source>
</evidence>
<feature type="compositionally biased region" description="Basic and acidic residues" evidence="1">
    <location>
        <begin position="549"/>
        <end position="568"/>
    </location>
</feature>
<feature type="compositionally biased region" description="Polar residues" evidence="1">
    <location>
        <begin position="626"/>
        <end position="644"/>
    </location>
</feature>
<feature type="region of interest" description="Disordered" evidence="1">
    <location>
        <begin position="161"/>
        <end position="214"/>
    </location>
</feature>
<feature type="compositionally biased region" description="Basic and acidic residues" evidence="1">
    <location>
        <begin position="601"/>
        <end position="622"/>
    </location>
</feature>